<dbReference type="Pfam" id="PF02373">
    <property type="entry name" value="JmjC"/>
    <property type="match status" value="1"/>
</dbReference>
<comment type="caution">
    <text evidence="3">The sequence shown here is derived from an EMBL/GenBank/DDBJ whole genome shotgun (WGS) entry which is preliminary data.</text>
</comment>
<accession>A0A0G2EER5</accession>
<evidence type="ECO:0000256" key="1">
    <source>
        <dbReference type="SAM" id="MobiDB-lite"/>
    </source>
</evidence>
<dbReference type="SMART" id="SM00558">
    <property type="entry name" value="JmjC"/>
    <property type="match status" value="1"/>
</dbReference>
<feature type="compositionally biased region" description="Acidic residues" evidence="1">
    <location>
        <begin position="651"/>
        <end position="660"/>
    </location>
</feature>
<feature type="compositionally biased region" description="Basic and acidic residues" evidence="1">
    <location>
        <begin position="588"/>
        <end position="605"/>
    </location>
</feature>
<keyword evidence="4" id="KW-1185">Reference proteome</keyword>
<evidence type="ECO:0000259" key="2">
    <source>
        <dbReference type="PROSITE" id="PS51184"/>
    </source>
</evidence>
<feature type="region of interest" description="Disordered" evidence="1">
    <location>
        <begin position="555"/>
        <end position="619"/>
    </location>
</feature>
<feature type="compositionally biased region" description="Polar residues" evidence="1">
    <location>
        <begin position="1004"/>
        <end position="1021"/>
    </location>
</feature>
<dbReference type="Gene3D" id="2.60.120.650">
    <property type="entry name" value="Cupin"/>
    <property type="match status" value="1"/>
</dbReference>
<dbReference type="InterPro" id="IPR003347">
    <property type="entry name" value="JmjC_dom"/>
</dbReference>
<name>A0A0G2EER5_PHACM</name>
<feature type="region of interest" description="Disordered" evidence="1">
    <location>
        <begin position="866"/>
        <end position="1051"/>
    </location>
</feature>
<dbReference type="SUPFAM" id="SSF51197">
    <property type="entry name" value="Clavaminate synthase-like"/>
    <property type="match status" value="1"/>
</dbReference>
<dbReference type="EMBL" id="LCWF01000090">
    <property type="protein sequence ID" value="KKY20929.1"/>
    <property type="molecule type" value="Genomic_DNA"/>
</dbReference>
<feature type="region of interest" description="Disordered" evidence="1">
    <location>
        <begin position="649"/>
        <end position="692"/>
    </location>
</feature>
<dbReference type="PROSITE" id="PS51184">
    <property type="entry name" value="JMJC"/>
    <property type="match status" value="1"/>
</dbReference>
<gene>
    <name evidence="3" type="ORF">UCRPC4_g03936</name>
</gene>
<feature type="domain" description="JmjC" evidence="2">
    <location>
        <begin position="180"/>
        <end position="348"/>
    </location>
</feature>
<evidence type="ECO:0000313" key="4">
    <source>
        <dbReference type="Proteomes" id="UP000053317"/>
    </source>
</evidence>
<proteinExistence type="predicted"/>
<reference evidence="3 4" key="2">
    <citation type="submission" date="2015-05" db="EMBL/GenBank/DDBJ databases">
        <authorList>
            <person name="Morales-Cruz A."/>
            <person name="Amrine K.C."/>
            <person name="Cantu D."/>
        </authorList>
    </citation>
    <scope>NUCLEOTIDE SEQUENCE [LARGE SCALE GENOMIC DNA]</scope>
    <source>
        <strain evidence="3">UCRPC4</strain>
    </source>
</reference>
<feature type="compositionally biased region" description="Basic and acidic residues" evidence="1">
    <location>
        <begin position="555"/>
        <end position="568"/>
    </location>
</feature>
<organism evidence="3 4">
    <name type="scientific">Phaeomoniella chlamydospora</name>
    <name type="common">Phaeoacremonium chlamydosporum</name>
    <dbReference type="NCBI Taxonomy" id="158046"/>
    <lineage>
        <taxon>Eukaryota</taxon>
        <taxon>Fungi</taxon>
        <taxon>Dikarya</taxon>
        <taxon>Ascomycota</taxon>
        <taxon>Pezizomycotina</taxon>
        <taxon>Eurotiomycetes</taxon>
        <taxon>Chaetothyriomycetidae</taxon>
        <taxon>Phaeomoniellales</taxon>
        <taxon>Phaeomoniellaceae</taxon>
        <taxon>Phaeomoniella</taxon>
    </lineage>
</organism>
<dbReference type="AlphaFoldDB" id="A0A0G2EER5"/>
<evidence type="ECO:0000313" key="3">
    <source>
        <dbReference type="EMBL" id="KKY20929.1"/>
    </source>
</evidence>
<dbReference type="OrthoDB" id="298344at2759"/>
<dbReference type="Proteomes" id="UP000053317">
    <property type="component" value="Unassembled WGS sequence"/>
</dbReference>
<feature type="region of interest" description="Disordered" evidence="1">
    <location>
        <begin position="166"/>
        <end position="188"/>
    </location>
</feature>
<sequence length="1071" mass="119344">MPSQRPCAAFEPISPDLDVQNLVESTPNFEYVVRIHCDMIDVQGKDAFDKLVLLHVILGGKPLVVEGYHEHLDRWTFALQWLRDNCGTKVEVARDLSKKTNVPLTIGHYLNNMALLANHWTPQNYKDADAQRIYLKDIDCPQLWHDKLADLIPPGLFYLNESTGEPGGLGSVEEPNPHGPGTRKGRGIAKAGDLMSSLPREMRAENMMCYIGHEGTYTPAHREMCGSLGQNIMVDTSTGGIEDGKPTKPGSSIWFMTESKDRHLVAEYWLSRLGHDIEVERHFAQINAWKLAPFTVYVVEQRVGDLILIPPLAPHQVWNRGTRTMKAAWNRTTVETLELALDEALPASRLVCRDEQYKNKAIIYYTMVKYSRLVKAADRERSRLAKENNGVAPYPSKIRQLYKDFKRLHSLFTRVLVSESFLPDGPEKNIEMIPYDGCVICSYCRCNIFNRFLTCPHCAADPIDGETNSYDICMECYAMGRSCACISKLQWVEQWDWGDLVQKHGAWRHQILQSEREVTDKSPKSLKAAIEALGKRTLAQICQLELKKRPFNDISKPERSAARNRLHEDEEEIEVDDEGRVKRRKPKKAGDDDPRNSRRLEKRAQAADAAKAQQPRLGEHYATEEEAALLRLAEHEGIALDPALGIPIDPSLEDGNDDDSGSVNSESLAEKYRENPEQAEPEENFGKTPPVPQYLVPDGGIIRDLAHMYAPTEAITYDYPDPEAIVTETAAEALAIAESQVNYADQIPGYGPVEESQAIEMIPQKKRKRQSEGIITSKKAKATTNGYGPHSSKASKPQVIRKFRSKTNDKTMDGKPTLLVKLGMRKSDLEEINRKIASGLSGPALEPPKIASDLLALNTVAGRVEAPSSAATKKGQVVREEPDEDFVISKRRDRRRKTETNIPVPNRKTRARVVEYVSASSQEDESDTADDLSATGNTRRSRQLTERRTSDAGKANGGVPLRPFASFESSERTTPSSLKGNNPAPHQPGRVGGKYPSLQPKGGPSSTFNDEDTTPSSSRYATPSERGTPVRPGPAKFDKPQRPSMSAEEIAANRKAKLAAMAWAGGDDDAW</sequence>
<protein>
    <recommendedName>
        <fullName evidence="2">JmjC domain-containing protein</fullName>
    </recommendedName>
</protein>
<reference evidence="3 4" key="1">
    <citation type="submission" date="2015-05" db="EMBL/GenBank/DDBJ databases">
        <title>Distinctive expansion of gene families associated with plant cell wall degradation and secondary metabolism in the genomes of grapevine trunk pathogens.</title>
        <authorList>
            <person name="Lawrence D.P."/>
            <person name="Travadon R."/>
            <person name="Rolshausen P.E."/>
            <person name="Baumgartner K."/>
        </authorList>
    </citation>
    <scope>NUCLEOTIDE SEQUENCE [LARGE SCALE GENOMIC DNA]</scope>
    <source>
        <strain evidence="3">UCRPC4</strain>
    </source>
</reference>